<name>A0ABQ6BCN9_9BRAD</name>
<proteinExistence type="predicted"/>
<gene>
    <name evidence="1" type="ORF">GCM10007857_82660</name>
</gene>
<keyword evidence="2" id="KW-1185">Reference proteome</keyword>
<evidence type="ECO:0000313" key="1">
    <source>
        <dbReference type="EMBL" id="GLR91548.1"/>
    </source>
</evidence>
<evidence type="ECO:0000313" key="2">
    <source>
        <dbReference type="Proteomes" id="UP001156905"/>
    </source>
</evidence>
<dbReference type="EMBL" id="BSOW01000050">
    <property type="protein sequence ID" value="GLR91548.1"/>
    <property type="molecule type" value="Genomic_DNA"/>
</dbReference>
<sequence>METMRLPELGNSGALPRVPSLDAGTRAIFRVSLQNRDAVTVATKHDCCTQSNHAAAANQDFAHPFLPSKVVWRDEPRKRQGFVA</sequence>
<protein>
    <submittedName>
        <fullName evidence="1">Uncharacterized protein</fullName>
    </submittedName>
</protein>
<dbReference type="Proteomes" id="UP001156905">
    <property type="component" value="Unassembled WGS sequence"/>
</dbReference>
<accession>A0ABQ6BCN9</accession>
<organism evidence="1 2">
    <name type="scientific">Bradyrhizobium iriomotense</name>
    <dbReference type="NCBI Taxonomy" id="441950"/>
    <lineage>
        <taxon>Bacteria</taxon>
        <taxon>Pseudomonadati</taxon>
        <taxon>Pseudomonadota</taxon>
        <taxon>Alphaproteobacteria</taxon>
        <taxon>Hyphomicrobiales</taxon>
        <taxon>Nitrobacteraceae</taxon>
        <taxon>Bradyrhizobium</taxon>
    </lineage>
</organism>
<reference evidence="2" key="1">
    <citation type="journal article" date="2019" name="Int. J. Syst. Evol. Microbiol.">
        <title>The Global Catalogue of Microorganisms (GCM) 10K type strain sequencing project: providing services to taxonomists for standard genome sequencing and annotation.</title>
        <authorList>
            <consortium name="The Broad Institute Genomics Platform"/>
            <consortium name="The Broad Institute Genome Sequencing Center for Infectious Disease"/>
            <person name="Wu L."/>
            <person name="Ma J."/>
        </authorList>
    </citation>
    <scope>NUCLEOTIDE SEQUENCE [LARGE SCALE GENOMIC DNA]</scope>
    <source>
        <strain evidence="2">NBRC 102520</strain>
    </source>
</reference>
<comment type="caution">
    <text evidence="1">The sequence shown here is derived from an EMBL/GenBank/DDBJ whole genome shotgun (WGS) entry which is preliminary data.</text>
</comment>